<dbReference type="Pfam" id="PF07034">
    <property type="entry name" value="ORC3_N"/>
    <property type="match status" value="1"/>
</dbReference>
<evidence type="ECO:0000259" key="7">
    <source>
        <dbReference type="Pfam" id="PF07034"/>
    </source>
</evidence>
<dbReference type="Proteomes" id="UP000184188">
    <property type="component" value="Unassembled WGS sequence"/>
</dbReference>
<dbReference type="GO" id="GO:0003688">
    <property type="term" value="F:DNA replication origin binding"/>
    <property type="evidence" value="ECO:0007669"/>
    <property type="project" value="TreeGrafter"/>
</dbReference>
<dbReference type="STRING" id="1073090.A0A1L9SGC8"/>
<dbReference type="AlphaFoldDB" id="A0A1L9SGC8"/>
<evidence type="ECO:0000256" key="3">
    <source>
        <dbReference type="ARBA" id="ARBA00022705"/>
    </source>
</evidence>
<evidence type="ECO:0000313" key="10">
    <source>
        <dbReference type="Proteomes" id="UP000184188"/>
    </source>
</evidence>
<dbReference type="EMBL" id="KV878343">
    <property type="protein sequence ID" value="OJJ46290.1"/>
    <property type="molecule type" value="Genomic_DNA"/>
</dbReference>
<evidence type="ECO:0000259" key="8">
    <source>
        <dbReference type="Pfam" id="PF18137"/>
    </source>
</evidence>
<sequence>MDTDIHEGEGLEPPRDGLNNQGVYIYAPPKQSKGNGERAPKRRKIHSNTAHNTVEGVPFVPLLNGEEDAESVRCRYTTYKQFWSQQDRKIQAILKEVDSKVLESVSSFVQTTSPETYNDCIPTALVTVGSNVSALSRLLSRLNSRLTTSGEGGVVAIESGDAHNLKTALKNIIRGAITNTEGSDGFQRFLTDRAGPRLLGYDLELLSDYVNRKGIKKLVLVLRDSEAFDAGLMIDLLSLLSSWLDRIPFVLLLGISTSVEIFESRLPRSSVALLRGKHFEIHEMGDCVDRIYEAIQADQDAKLWVGHNVTAAVFERWTDHFQSPETFINTLKYSYMSHFFANPLTALLADSVPANPPSTVLCEAIRNVPSFRSYCEALLENNSHEVRKLLEEDAYLLQEMQQHIKMGQTKMRHISQAVVVIQIFSKKLQISRKSSVSDVSIRALSGDLQNSPLVEDLLEAIKKADSNQLDELLSSLLAIISGQRPEFPRIEKDLKALLVTHKGAEPLRSEYHMRNTVIQTTVVKKQIKLTKSKAKLPQEVIQYTQIVDRLHAAFESYFTETLIQPQDLVMHEVFLFDFKYPLKEVFAPRSRFVTERALSTPFDYLMSTTSEAPGRQRSAKQPATAILYQLYLESGALVNVYDLWSAFFAVFEADQGDEYDERMTMTLFYKALSELKVLGLVKTSRKKVDHISKSAWLGL</sequence>
<dbReference type="InterPro" id="IPR020795">
    <property type="entry name" value="ORC3"/>
</dbReference>
<dbReference type="RefSeq" id="XP_022580800.1">
    <property type="nucleotide sequence ID" value="XM_022723243.1"/>
</dbReference>
<dbReference type="GO" id="GO:0005664">
    <property type="term" value="C:nuclear origin of replication recognition complex"/>
    <property type="evidence" value="ECO:0007669"/>
    <property type="project" value="InterPro"/>
</dbReference>
<feature type="region of interest" description="Disordered" evidence="6">
    <location>
        <begin position="1"/>
        <end position="43"/>
    </location>
</feature>
<dbReference type="Pfam" id="PF18137">
    <property type="entry name" value="WHD_ORC"/>
    <property type="match status" value="1"/>
</dbReference>
<evidence type="ECO:0000256" key="2">
    <source>
        <dbReference type="ARBA" id="ARBA00010977"/>
    </source>
</evidence>
<keyword evidence="3" id="KW-0235">DNA replication</keyword>
<keyword evidence="5" id="KW-0539">Nucleus</keyword>
<dbReference type="GO" id="GO:0006270">
    <property type="term" value="P:DNA replication initiation"/>
    <property type="evidence" value="ECO:0007669"/>
    <property type="project" value="TreeGrafter"/>
</dbReference>
<reference evidence="10" key="1">
    <citation type="journal article" date="2017" name="Genome Biol.">
        <title>Comparative genomics reveals high biological diversity and specific adaptations in the industrially and medically important fungal genus Aspergillus.</title>
        <authorList>
            <person name="de Vries R.P."/>
            <person name="Riley R."/>
            <person name="Wiebenga A."/>
            <person name="Aguilar-Osorio G."/>
            <person name="Amillis S."/>
            <person name="Uchima C.A."/>
            <person name="Anderluh G."/>
            <person name="Asadollahi M."/>
            <person name="Askin M."/>
            <person name="Barry K."/>
            <person name="Battaglia E."/>
            <person name="Bayram O."/>
            <person name="Benocci T."/>
            <person name="Braus-Stromeyer S.A."/>
            <person name="Caldana C."/>
            <person name="Canovas D."/>
            <person name="Cerqueira G.C."/>
            <person name="Chen F."/>
            <person name="Chen W."/>
            <person name="Choi C."/>
            <person name="Clum A."/>
            <person name="Dos Santos R.A."/>
            <person name="Damasio A.R."/>
            <person name="Diallinas G."/>
            <person name="Emri T."/>
            <person name="Fekete E."/>
            <person name="Flipphi M."/>
            <person name="Freyberg S."/>
            <person name="Gallo A."/>
            <person name="Gournas C."/>
            <person name="Habgood R."/>
            <person name="Hainaut M."/>
            <person name="Harispe M.L."/>
            <person name="Henrissat B."/>
            <person name="Hilden K.S."/>
            <person name="Hope R."/>
            <person name="Hossain A."/>
            <person name="Karabika E."/>
            <person name="Karaffa L."/>
            <person name="Karanyi Z."/>
            <person name="Krasevec N."/>
            <person name="Kuo A."/>
            <person name="Kusch H."/>
            <person name="LaButti K."/>
            <person name="Lagendijk E.L."/>
            <person name="Lapidus A."/>
            <person name="Levasseur A."/>
            <person name="Lindquist E."/>
            <person name="Lipzen A."/>
            <person name="Logrieco A.F."/>
            <person name="MacCabe A."/>
            <person name="Maekelae M.R."/>
            <person name="Malavazi I."/>
            <person name="Melin P."/>
            <person name="Meyer V."/>
            <person name="Mielnichuk N."/>
            <person name="Miskei M."/>
            <person name="Molnar A.P."/>
            <person name="Mule G."/>
            <person name="Ngan C.Y."/>
            <person name="Orejas M."/>
            <person name="Orosz E."/>
            <person name="Ouedraogo J.P."/>
            <person name="Overkamp K.M."/>
            <person name="Park H.-S."/>
            <person name="Perrone G."/>
            <person name="Piumi F."/>
            <person name="Punt P.J."/>
            <person name="Ram A.F."/>
            <person name="Ramon A."/>
            <person name="Rauscher S."/>
            <person name="Record E."/>
            <person name="Riano-Pachon D.M."/>
            <person name="Robert V."/>
            <person name="Roehrig J."/>
            <person name="Ruller R."/>
            <person name="Salamov A."/>
            <person name="Salih N.S."/>
            <person name="Samson R.A."/>
            <person name="Sandor E."/>
            <person name="Sanguinetti M."/>
            <person name="Schuetze T."/>
            <person name="Sepcic K."/>
            <person name="Shelest E."/>
            <person name="Sherlock G."/>
            <person name="Sophianopoulou V."/>
            <person name="Squina F.M."/>
            <person name="Sun H."/>
            <person name="Susca A."/>
            <person name="Todd R.B."/>
            <person name="Tsang A."/>
            <person name="Unkles S.E."/>
            <person name="van de Wiele N."/>
            <person name="van Rossen-Uffink D."/>
            <person name="Oliveira J.V."/>
            <person name="Vesth T.C."/>
            <person name="Visser J."/>
            <person name="Yu J.-H."/>
            <person name="Zhou M."/>
            <person name="Andersen M.R."/>
            <person name="Archer D.B."/>
            <person name="Baker S.E."/>
            <person name="Benoit I."/>
            <person name="Brakhage A.A."/>
            <person name="Braus G.H."/>
            <person name="Fischer R."/>
            <person name="Frisvad J.C."/>
            <person name="Goldman G.H."/>
            <person name="Houbraken J."/>
            <person name="Oakley B."/>
            <person name="Pocsi I."/>
            <person name="Scazzocchio C."/>
            <person name="Seiboth B."/>
            <person name="vanKuyk P.A."/>
            <person name="Wortman J."/>
            <person name="Dyer P.S."/>
            <person name="Grigoriev I.V."/>
        </authorList>
    </citation>
    <scope>NUCLEOTIDE SEQUENCE [LARGE SCALE GENOMIC DNA]</scope>
    <source>
        <strain evidence="10">CBS 506.65</strain>
    </source>
</reference>
<comment type="subcellular location">
    <subcellularLocation>
        <location evidence="1">Nucleus</location>
    </subcellularLocation>
</comment>
<evidence type="ECO:0000313" key="9">
    <source>
        <dbReference type="EMBL" id="OJJ46290.1"/>
    </source>
</evidence>
<accession>A0A1L9SGC8</accession>
<dbReference type="InterPro" id="IPR040855">
    <property type="entry name" value="ORC_WH_C"/>
</dbReference>
<feature type="domain" description="Origin recognition complex subunit 3 N-terminal" evidence="7">
    <location>
        <begin position="21"/>
        <end position="347"/>
    </location>
</feature>
<evidence type="ECO:0000256" key="4">
    <source>
        <dbReference type="ARBA" id="ARBA00023125"/>
    </source>
</evidence>
<feature type="compositionally biased region" description="Basic and acidic residues" evidence="6">
    <location>
        <begin position="1"/>
        <end position="15"/>
    </location>
</feature>
<proteinExistence type="inferred from homology"/>
<dbReference type="OrthoDB" id="10265211at2759"/>
<dbReference type="GeneID" id="34609708"/>
<dbReference type="PANTHER" id="PTHR12748">
    <property type="entry name" value="ORIGIN RECOGNITION COMPLEX SUBUNIT 3"/>
    <property type="match status" value="1"/>
</dbReference>
<keyword evidence="10" id="KW-1185">Reference proteome</keyword>
<evidence type="ECO:0000256" key="6">
    <source>
        <dbReference type="SAM" id="MobiDB-lite"/>
    </source>
</evidence>
<comment type="similarity">
    <text evidence="2">Belongs to the ORC3 family.</text>
</comment>
<keyword evidence="4" id="KW-0238">DNA-binding</keyword>
<dbReference type="GO" id="GO:0005656">
    <property type="term" value="C:nuclear pre-replicative complex"/>
    <property type="evidence" value="ECO:0007669"/>
    <property type="project" value="TreeGrafter"/>
</dbReference>
<evidence type="ECO:0000256" key="1">
    <source>
        <dbReference type="ARBA" id="ARBA00004123"/>
    </source>
</evidence>
<protein>
    <submittedName>
        <fullName evidence="9">Uncharacterized protein</fullName>
    </submittedName>
</protein>
<dbReference type="PANTHER" id="PTHR12748:SF0">
    <property type="entry name" value="ORIGIN RECOGNITION COMPLEX SUBUNIT 3"/>
    <property type="match status" value="1"/>
</dbReference>
<evidence type="ECO:0000256" key="5">
    <source>
        <dbReference type="ARBA" id="ARBA00023242"/>
    </source>
</evidence>
<dbReference type="GO" id="GO:0031261">
    <property type="term" value="C:DNA replication preinitiation complex"/>
    <property type="evidence" value="ECO:0007669"/>
    <property type="project" value="TreeGrafter"/>
</dbReference>
<feature type="domain" description="Origin recognition complex subunit 3 winged helix C-terminal" evidence="8">
    <location>
        <begin position="591"/>
        <end position="696"/>
    </location>
</feature>
<dbReference type="CDD" id="cd20704">
    <property type="entry name" value="Orc3"/>
    <property type="match status" value="2"/>
</dbReference>
<name>A0A1L9SGC8_9EURO</name>
<dbReference type="VEuPathDB" id="FungiDB:ASPZODRAFT_133320"/>
<organism evidence="9 10">
    <name type="scientific">Penicilliopsis zonata CBS 506.65</name>
    <dbReference type="NCBI Taxonomy" id="1073090"/>
    <lineage>
        <taxon>Eukaryota</taxon>
        <taxon>Fungi</taxon>
        <taxon>Dikarya</taxon>
        <taxon>Ascomycota</taxon>
        <taxon>Pezizomycotina</taxon>
        <taxon>Eurotiomycetes</taxon>
        <taxon>Eurotiomycetidae</taxon>
        <taxon>Eurotiales</taxon>
        <taxon>Aspergillaceae</taxon>
        <taxon>Penicilliopsis</taxon>
    </lineage>
</organism>
<dbReference type="InterPro" id="IPR045667">
    <property type="entry name" value="ORC3_N"/>
</dbReference>
<gene>
    <name evidence="9" type="ORF">ASPZODRAFT_133320</name>
</gene>